<accession>A0A1E5REA3</accession>
<protein>
    <submittedName>
        <fullName evidence="6">NADH kinase POS5, mitochondrial</fullName>
    </submittedName>
</protein>
<keyword evidence="2" id="KW-0808">Transferase</keyword>
<dbReference type="Pfam" id="PF01513">
    <property type="entry name" value="NAD_kinase"/>
    <property type="match status" value="1"/>
</dbReference>
<dbReference type="GO" id="GO:0003951">
    <property type="term" value="F:NAD+ kinase activity"/>
    <property type="evidence" value="ECO:0007669"/>
    <property type="project" value="InterPro"/>
</dbReference>
<evidence type="ECO:0000256" key="4">
    <source>
        <dbReference type="ARBA" id="ARBA00022857"/>
    </source>
</evidence>
<name>A0A1E5REA3_9ASCO</name>
<comment type="similarity">
    <text evidence="1">Belongs to the NAD kinase family.</text>
</comment>
<dbReference type="Gene3D" id="2.60.200.30">
    <property type="entry name" value="Probable inorganic polyphosphate/atp-NAD kinase, domain 2"/>
    <property type="match status" value="1"/>
</dbReference>
<organism evidence="6 7">
    <name type="scientific">Hanseniaspora osmophila</name>
    <dbReference type="NCBI Taxonomy" id="56408"/>
    <lineage>
        <taxon>Eukaryota</taxon>
        <taxon>Fungi</taxon>
        <taxon>Dikarya</taxon>
        <taxon>Ascomycota</taxon>
        <taxon>Saccharomycotina</taxon>
        <taxon>Saccharomycetes</taxon>
        <taxon>Saccharomycodales</taxon>
        <taxon>Saccharomycodaceae</taxon>
        <taxon>Hanseniaspora</taxon>
    </lineage>
</organism>
<dbReference type="Pfam" id="PF20143">
    <property type="entry name" value="NAD_kinase_C"/>
    <property type="match status" value="1"/>
</dbReference>
<dbReference type="FunFam" id="2.60.200.30:FF:000014">
    <property type="entry name" value="Mitochondrial NADH kinase"/>
    <property type="match status" value="1"/>
</dbReference>
<dbReference type="OrthoDB" id="24581at2759"/>
<dbReference type="GO" id="GO:0006741">
    <property type="term" value="P:NADP+ biosynthetic process"/>
    <property type="evidence" value="ECO:0007669"/>
    <property type="project" value="InterPro"/>
</dbReference>
<dbReference type="Gene3D" id="3.40.50.10330">
    <property type="entry name" value="Probable inorganic polyphosphate/atp-NAD kinase, domain 1"/>
    <property type="match status" value="1"/>
</dbReference>
<dbReference type="InParanoid" id="A0A1E5REA3"/>
<dbReference type="PANTHER" id="PTHR20275:SF26">
    <property type="entry name" value="NADH KINASE POS5, MITOCHONDRIAL"/>
    <property type="match status" value="1"/>
</dbReference>
<evidence type="ECO:0000256" key="1">
    <source>
        <dbReference type="ARBA" id="ARBA00010995"/>
    </source>
</evidence>
<evidence type="ECO:0000256" key="3">
    <source>
        <dbReference type="ARBA" id="ARBA00022777"/>
    </source>
</evidence>
<evidence type="ECO:0000313" key="7">
    <source>
        <dbReference type="Proteomes" id="UP000095728"/>
    </source>
</evidence>
<dbReference type="STRING" id="56408.A0A1E5REA3"/>
<keyword evidence="4" id="KW-0521">NADP</keyword>
<dbReference type="InterPro" id="IPR017437">
    <property type="entry name" value="ATP-NAD_kinase_PpnK-typ_C"/>
</dbReference>
<dbReference type="PANTHER" id="PTHR20275">
    <property type="entry name" value="NAD KINASE"/>
    <property type="match status" value="1"/>
</dbReference>
<dbReference type="FunCoup" id="A0A1E5REA3">
    <property type="interactions" value="26"/>
</dbReference>
<sequence>MFWNKLLFSSANTGPTAIRFYRGLNTASTCISHVNVKPVSSLKGRTFPDYVNSPNSKLQSLIWPKPIQNIFIVKKPWSEKTTAATAELIHHLHAKYPSINVIVQDNIIDELKPRLLLTPENSSCKIDETHDTIPLFTGTEEEIVKKTDLLITLGGDGTILRAISFFNTDYVPPVLSFSLGTLGFLLPFEFKEYSKVVDEIIHSRSKVLYRTRLECYITKRSKNQIKTIQEKSDDGKDAPKQITKVHAMNDIFLHRGDSPHLTYLDIYIDGDFLTRTTADGVVLSTPTGSTAYSLSAGGSIVSPRVPCIMLTPICPRSLSFRPLVLPHSSHIKIKIGSKSKKKVAGGEPQAKPIKLNIDGVSLNDLEYDDEIHIVNEVGTIYLDSNSNIPYSKTGVPPLDAGYKGLSNNTKLAGIHCLARSENDWTAGINELLGFNSSFKLRN</sequence>
<keyword evidence="3 6" id="KW-0418">Kinase</keyword>
<dbReference type="Proteomes" id="UP000095728">
    <property type="component" value="Unassembled WGS sequence"/>
</dbReference>
<comment type="caution">
    <text evidence="6">The sequence shown here is derived from an EMBL/GenBank/DDBJ whole genome shotgun (WGS) entry which is preliminary data.</text>
</comment>
<proteinExistence type="inferred from homology"/>
<dbReference type="GO" id="GO:0019674">
    <property type="term" value="P:NAD+ metabolic process"/>
    <property type="evidence" value="ECO:0007669"/>
    <property type="project" value="InterPro"/>
</dbReference>
<evidence type="ECO:0000313" key="6">
    <source>
        <dbReference type="EMBL" id="OEJ85231.1"/>
    </source>
</evidence>
<keyword evidence="5" id="KW-0520">NAD</keyword>
<evidence type="ECO:0000256" key="2">
    <source>
        <dbReference type="ARBA" id="ARBA00022679"/>
    </source>
</evidence>
<gene>
    <name evidence="6" type="ORF">AWRI3579_g1928</name>
</gene>
<dbReference type="AlphaFoldDB" id="A0A1E5REA3"/>
<dbReference type="SUPFAM" id="SSF111331">
    <property type="entry name" value="NAD kinase/diacylglycerol kinase-like"/>
    <property type="match status" value="1"/>
</dbReference>
<dbReference type="EMBL" id="LPNM01000007">
    <property type="protein sequence ID" value="OEJ85231.1"/>
    <property type="molecule type" value="Genomic_DNA"/>
</dbReference>
<dbReference type="InterPro" id="IPR016064">
    <property type="entry name" value="NAD/diacylglycerol_kinase_sf"/>
</dbReference>
<dbReference type="HAMAP" id="MF_00361">
    <property type="entry name" value="NAD_kinase"/>
    <property type="match status" value="1"/>
</dbReference>
<keyword evidence="7" id="KW-1185">Reference proteome</keyword>
<dbReference type="InterPro" id="IPR017438">
    <property type="entry name" value="ATP-NAD_kinase_N"/>
</dbReference>
<evidence type="ECO:0000256" key="5">
    <source>
        <dbReference type="ARBA" id="ARBA00023027"/>
    </source>
</evidence>
<dbReference type="InterPro" id="IPR002504">
    <property type="entry name" value="NADK"/>
</dbReference>
<reference evidence="7" key="1">
    <citation type="journal article" date="2016" name="Genome Announc.">
        <title>Genome sequences of three species of Hanseniaspora isolated from spontaneous wine fermentations.</title>
        <authorList>
            <person name="Sternes P.R."/>
            <person name="Lee D."/>
            <person name="Kutyna D.R."/>
            <person name="Borneman A.R."/>
        </authorList>
    </citation>
    <scope>NUCLEOTIDE SEQUENCE [LARGE SCALE GENOMIC DNA]</scope>
    <source>
        <strain evidence="7">AWRI3579</strain>
    </source>
</reference>